<sequence>MWALSLGSTSGHFVSSLNVTSPAPDGLVTSGPDALKPHSDYTLAKEQASCDISIMTYHGPLKGRKKEEKKCGQYFTTLLESSGVLQI</sequence>
<evidence type="ECO:0000313" key="1">
    <source>
        <dbReference type="EMBL" id="KAJ1176311.1"/>
    </source>
</evidence>
<evidence type="ECO:0000313" key="2">
    <source>
        <dbReference type="Proteomes" id="UP001066276"/>
    </source>
</evidence>
<dbReference type="AlphaFoldDB" id="A0AAV7TIQ7"/>
<accession>A0AAV7TIQ7</accession>
<organism evidence="1 2">
    <name type="scientific">Pleurodeles waltl</name>
    <name type="common">Iberian ribbed newt</name>
    <dbReference type="NCBI Taxonomy" id="8319"/>
    <lineage>
        <taxon>Eukaryota</taxon>
        <taxon>Metazoa</taxon>
        <taxon>Chordata</taxon>
        <taxon>Craniata</taxon>
        <taxon>Vertebrata</taxon>
        <taxon>Euteleostomi</taxon>
        <taxon>Amphibia</taxon>
        <taxon>Batrachia</taxon>
        <taxon>Caudata</taxon>
        <taxon>Salamandroidea</taxon>
        <taxon>Salamandridae</taxon>
        <taxon>Pleurodelinae</taxon>
        <taxon>Pleurodeles</taxon>
    </lineage>
</organism>
<protein>
    <submittedName>
        <fullName evidence="1">Uncharacterized protein</fullName>
    </submittedName>
</protein>
<dbReference type="Proteomes" id="UP001066276">
    <property type="component" value="Chromosome 3_2"/>
</dbReference>
<reference evidence="1" key="1">
    <citation type="journal article" date="2022" name="bioRxiv">
        <title>Sequencing and chromosome-scale assembly of the giantPleurodeles waltlgenome.</title>
        <authorList>
            <person name="Brown T."/>
            <person name="Elewa A."/>
            <person name="Iarovenko S."/>
            <person name="Subramanian E."/>
            <person name="Araus A.J."/>
            <person name="Petzold A."/>
            <person name="Susuki M."/>
            <person name="Suzuki K.-i.T."/>
            <person name="Hayashi T."/>
            <person name="Toyoda A."/>
            <person name="Oliveira C."/>
            <person name="Osipova E."/>
            <person name="Leigh N.D."/>
            <person name="Simon A."/>
            <person name="Yun M.H."/>
        </authorList>
    </citation>
    <scope>NUCLEOTIDE SEQUENCE</scope>
    <source>
        <strain evidence="1">20211129_DDA</strain>
        <tissue evidence="1">Liver</tissue>
    </source>
</reference>
<dbReference type="EMBL" id="JANPWB010000006">
    <property type="protein sequence ID" value="KAJ1176311.1"/>
    <property type="molecule type" value="Genomic_DNA"/>
</dbReference>
<keyword evidence="2" id="KW-1185">Reference proteome</keyword>
<proteinExistence type="predicted"/>
<comment type="caution">
    <text evidence="1">The sequence shown here is derived from an EMBL/GenBank/DDBJ whole genome shotgun (WGS) entry which is preliminary data.</text>
</comment>
<name>A0AAV7TIQ7_PLEWA</name>
<gene>
    <name evidence="1" type="ORF">NDU88_001593</name>
</gene>